<keyword evidence="9" id="KW-0472">Membrane</keyword>
<dbReference type="PANTHER" id="PTHR33446">
    <property type="entry name" value="PROTEIN TONB-RELATED"/>
    <property type="match status" value="1"/>
</dbReference>
<accession>A0A1X9NNI4</accession>
<evidence type="ECO:0000313" key="12">
    <source>
        <dbReference type="EMBL" id="ARN76317.1"/>
    </source>
</evidence>
<gene>
    <name evidence="12" type="ORF">BST96_06090</name>
</gene>
<organism evidence="12 13">
    <name type="scientific">Oceanicoccus sagamiensis</name>
    <dbReference type="NCBI Taxonomy" id="716816"/>
    <lineage>
        <taxon>Bacteria</taxon>
        <taxon>Pseudomonadati</taxon>
        <taxon>Pseudomonadota</taxon>
        <taxon>Gammaproteobacteria</taxon>
        <taxon>Cellvibrionales</taxon>
        <taxon>Spongiibacteraceae</taxon>
        <taxon>Oceanicoccus</taxon>
    </lineage>
</organism>
<dbReference type="Gene3D" id="3.30.1150.10">
    <property type="match status" value="1"/>
</dbReference>
<keyword evidence="5" id="KW-0997">Cell inner membrane</keyword>
<dbReference type="InterPro" id="IPR006260">
    <property type="entry name" value="TonB/TolA_C"/>
</dbReference>
<evidence type="ECO:0000256" key="4">
    <source>
        <dbReference type="ARBA" id="ARBA00022475"/>
    </source>
</evidence>
<keyword evidence="13" id="KW-1185">Reference proteome</keyword>
<dbReference type="SUPFAM" id="SSF74653">
    <property type="entry name" value="TolA/TonB C-terminal domain"/>
    <property type="match status" value="1"/>
</dbReference>
<dbReference type="KEGG" id="osg:BST96_06090"/>
<evidence type="ECO:0000256" key="1">
    <source>
        <dbReference type="ARBA" id="ARBA00004383"/>
    </source>
</evidence>
<evidence type="ECO:0000256" key="8">
    <source>
        <dbReference type="ARBA" id="ARBA00022989"/>
    </source>
</evidence>
<keyword evidence="6" id="KW-0812">Transmembrane</keyword>
<dbReference type="AlphaFoldDB" id="A0A1X9NNI4"/>
<evidence type="ECO:0000313" key="13">
    <source>
        <dbReference type="Proteomes" id="UP000193450"/>
    </source>
</evidence>
<keyword evidence="8" id="KW-1133">Transmembrane helix</keyword>
<feature type="domain" description="TonB C-terminal" evidence="11">
    <location>
        <begin position="187"/>
        <end position="284"/>
    </location>
</feature>
<evidence type="ECO:0000256" key="7">
    <source>
        <dbReference type="ARBA" id="ARBA00022927"/>
    </source>
</evidence>
<dbReference type="Pfam" id="PF03544">
    <property type="entry name" value="TonB_C"/>
    <property type="match status" value="1"/>
</dbReference>
<protein>
    <recommendedName>
        <fullName evidence="11">TonB C-terminal domain-containing protein</fullName>
    </recommendedName>
</protein>
<dbReference type="InterPro" id="IPR037682">
    <property type="entry name" value="TonB_C"/>
</dbReference>
<dbReference type="STRING" id="716816.BST96_06090"/>
<keyword evidence="7" id="KW-0653">Protein transport</keyword>
<dbReference type="InterPro" id="IPR051045">
    <property type="entry name" value="TonB-dependent_transducer"/>
</dbReference>
<dbReference type="GO" id="GO:0015031">
    <property type="term" value="P:protein transport"/>
    <property type="evidence" value="ECO:0007669"/>
    <property type="project" value="UniProtKB-KW"/>
</dbReference>
<evidence type="ECO:0000256" key="2">
    <source>
        <dbReference type="ARBA" id="ARBA00006555"/>
    </source>
</evidence>
<reference evidence="12 13" key="1">
    <citation type="submission" date="2016-11" db="EMBL/GenBank/DDBJ databases">
        <title>Trade-off between light-utilization and light-protection in marine flavobacteria.</title>
        <authorList>
            <person name="Kumagai Y."/>
        </authorList>
    </citation>
    <scope>NUCLEOTIDE SEQUENCE [LARGE SCALE GENOMIC DNA]</scope>
    <source>
        <strain evidence="12 13">NBRC 107125</strain>
    </source>
</reference>
<evidence type="ECO:0000256" key="10">
    <source>
        <dbReference type="SAM" id="MobiDB-lite"/>
    </source>
</evidence>
<proteinExistence type="inferred from homology"/>
<keyword evidence="3" id="KW-0813">Transport</keyword>
<name>A0A1X9NNI4_9GAMM</name>
<feature type="region of interest" description="Disordered" evidence="10">
    <location>
        <begin position="112"/>
        <end position="139"/>
    </location>
</feature>
<comment type="subcellular location">
    <subcellularLocation>
        <location evidence="1">Cell inner membrane</location>
        <topology evidence="1">Single-pass membrane protein</topology>
        <orientation evidence="1">Periplasmic side</orientation>
    </subcellularLocation>
</comment>
<sequence length="286" mass="32306">MEINHDRLGFAFCLALAIHAAFILGVSFTREKPAVAPPKLEITLAQHRSKTAPEEADYLAQSNQQGSGTLDEKAMLTTQELSDFQDTAIREVAQQQQQSQSERQLAANTQITTTASSNSKANRQQQQEKTEQANQQQADNMTVVQRSMEIASLEAKLDIQRQAYAKRPRVRRLTSVATKQSDDALYLHNWRTKVEAIGNQHYPSKAKQQQLFGKLRMVVSILPNGDIYQVKILQSSGHKILDQAALKIVHLAAPYDPFPQTMQRKVDVLEIIRTWRFHKDRLSSST</sequence>
<dbReference type="Proteomes" id="UP000193450">
    <property type="component" value="Chromosome"/>
</dbReference>
<keyword evidence="4" id="KW-1003">Cell membrane</keyword>
<feature type="compositionally biased region" description="Polar residues" evidence="10">
    <location>
        <begin position="112"/>
        <end position="123"/>
    </location>
</feature>
<evidence type="ECO:0000259" key="11">
    <source>
        <dbReference type="PROSITE" id="PS52015"/>
    </source>
</evidence>
<dbReference type="GO" id="GO:0031992">
    <property type="term" value="F:energy transducer activity"/>
    <property type="evidence" value="ECO:0007669"/>
    <property type="project" value="TreeGrafter"/>
</dbReference>
<evidence type="ECO:0000256" key="6">
    <source>
        <dbReference type="ARBA" id="ARBA00022692"/>
    </source>
</evidence>
<evidence type="ECO:0000256" key="5">
    <source>
        <dbReference type="ARBA" id="ARBA00022519"/>
    </source>
</evidence>
<dbReference type="EMBL" id="CP019343">
    <property type="protein sequence ID" value="ARN76317.1"/>
    <property type="molecule type" value="Genomic_DNA"/>
</dbReference>
<dbReference type="GO" id="GO:0055085">
    <property type="term" value="P:transmembrane transport"/>
    <property type="evidence" value="ECO:0007669"/>
    <property type="project" value="InterPro"/>
</dbReference>
<dbReference type="NCBIfam" id="TIGR01352">
    <property type="entry name" value="tonB_Cterm"/>
    <property type="match status" value="1"/>
</dbReference>
<evidence type="ECO:0000256" key="9">
    <source>
        <dbReference type="ARBA" id="ARBA00023136"/>
    </source>
</evidence>
<comment type="similarity">
    <text evidence="2">Belongs to the TonB family.</text>
</comment>
<dbReference type="GO" id="GO:0098797">
    <property type="term" value="C:plasma membrane protein complex"/>
    <property type="evidence" value="ECO:0007669"/>
    <property type="project" value="TreeGrafter"/>
</dbReference>
<evidence type="ECO:0000256" key="3">
    <source>
        <dbReference type="ARBA" id="ARBA00022448"/>
    </source>
</evidence>
<dbReference type="PANTHER" id="PTHR33446:SF11">
    <property type="entry name" value="TONB3"/>
    <property type="match status" value="1"/>
</dbReference>
<dbReference type="PROSITE" id="PS52015">
    <property type="entry name" value="TONB_CTD"/>
    <property type="match status" value="1"/>
</dbReference>